<feature type="compositionally biased region" description="Basic and acidic residues" evidence="2">
    <location>
        <begin position="718"/>
        <end position="738"/>
    </location>
</feature>
<evidence type="ECO:0000313" key="5">
    <source>
        <dbReference type="Proteomes" id="UP000631181"/>
    </source>
</evidence>
<proteinExistence type="predicted"/>
<feature type="region of interest" description="Disordered" evidence="2">
    <location>
        <begin position="574"/>
        <end position="983"/>
    </location>
</feature>
<feature type="compositionally biased region" description="Basic and acidic residues" evidence="2">
    <location>
        <begin position="905"/>
        <end position="915"/>
    </location>
</feature>
<evidence type="ECO:0000313" key="4">
    <source>
        <dbReference type="EMBL" id="KAF7718593.1"/>
    </source>
</evidence>
<dbReference type="OrthoDB" id="106784at2759"/>
<dbReference type="SUPFAM" id="SSF57850">
    <property type="entry name" value="RING/U-box"/>
    <property type="match status" value="1"/>
</dbReference>
<dbReference type="InterPro" id="IPR001841">
    <property type="entry name" value="Znf_RING"/>
</dbReference>
<name>A0A8J8W855_9EURO</name>
<keyword evidence="1" id="KW-0862">Zinc</keyword>
<reference evidence="4" key="1">
    <citation type="journal article" date="2020" name="Front. Microbiol.">
        <title>Gene regulatory networks of Penicillium echinulatum 2HH and Penicillium oxalicum 114-2 inferred by a computational biology approach.</title>
        <authorList>
            <person name="Lenz A.R."/>
            <person name="Galan-Vasquez E."/>
            <person name="Balbinot E."/>
            <person name="De Abreu F.P."/>
            <person name="De Oliveira N.S."/>
            <person name="Da Rosa L.O."/>
            <person name="De Avila E Silva S."/>
            <person name="Camassola M."/>
            <person name="Dillon A.J.P."/>
            <person name="Perez-Rueda E."/>
        </authorList>
    </citation>
    <scope>NUCLEOTIDE SEQUENCE</scope>
    <source>
        <strain evidence="4">S1M29</strain>
    </source>
</reference>
<feature type="region of interest" description="Disordered" evidence="2">
    <location>
        <begin position="377"/>
        <end position="501"/>
    </location>
</feature>
<dbReference type="PROSITE" id="PS50089">
    <property type="entry name" value="ZF_RING_2"/>
    <property type="match status" value="1"/>
</dbReference>
<dbReference type="EMBL" id="WIWV01000013">
    <property type="protein sequence ID" value="KAF7718593.1"/>
    <property type="molecule type" value="Genomic_DNA"/>
</dbReference>
<keyword evidence="1" id="KW-0479">Metal-binding</keyword>
<feature type="compositionally biased region" description="Polar residues" evidence="2">
    <location>
        <begin position="476"/>
        <end position="499"/>
    </location>
</feature>
<keyword evidence="5" id="KW-1185">Reference proteome</keyword>
<feature type="compositionally biased region" description="Low complexity" evidence="2">
    <location>
        <begin position="150"/>
        <end position="165"/>
    </location>
</feature>
<accession>A0A8J8W855</accession>
<dbReference type="AlphaFoldDB" id="A0A8J8W855"/>
<feature type="compositionally biased region" description="Polar residues" evidence="2">
    <location>
        <begin position="400"/>
        <end position="409"/>
    </location>
</feature>
<feature type="region of interest" description="Disordered" evidence="2">
    <location>
        <begin position="90"/>
        <end position="170"/>
    </location>
</feature>
<gene>
    <name evidence="4" type="ORF">PECM_001453</name>
</gene>
<dbReference type="InterPro" id="IPR013083">
    <property type="entry name" value="Znf_RING/FYVE/PHD"/>
</dbReference>
<feature type="compositionally biased region" description="Basic residues" evidence="2">
    <location>
        <begin position="665"/>
        <end position="681"/>
    </location>
</feature>
<feature type="compositionally biased region" description="Polar residues" evidence="2">
    <location>
        <begin position="582"/>
        <end position="595"/>
    </location>
</feature>
<dbReference type="Gene3D" id="3.30.40.10">
    <property type="entry name" value="Zinc/RING finger domain, C3HC4 (zinc finger)"/>
    <property type="match status" value="1"/>
</dbReference>
<sequence>MTAADPPSGLLDIASTLSQDEIPFKLRCAICNKLAVNAFRLPCCDQSICETCQTSLPNTCPVCAHSPVSADLCKPNKALRTTLKAFLRTEEKKREKERQSAAPVTPTTTCPVEDNTTQSQPTVDQGQSEEIVTAQSHTAQSPYPAPADGSADQAKASDPAAAESQTPDLEATVNETAIEDLSTTTAQQALDSSADHQDGGDEQAQVEDTGPPAEGDGTNEPSQEPNGIQPGVTPGIFPGMTGWNGNNNFAGMNAMMANPMFNFPNNMGMPMTMDPMTANQGMFGDYGMNMAGMGMNMGMNYNGQGMYGSLGWNGSQQNMWHGGQDNFNPNAFANGTGPPYGGAFGGSNMSYPSNSDFQSGYYGPGYGRGGGYRGRGRGHYAGGPGPGHRAYGAAGDDHQFPQTGNSGFANGQPGAGQDGIPVQPDAPTEKPEDASSHTDADKLASTDLVSTAEVQATDDDAARGAAESKVDPADNNADQSPQLQGIPTIDSLDQPSDSMEVNGYPVFNGPGYGRGGYMRGGSHGPRGGGHWGGMPNMYQQGPVELRNLGVEGAPAAPRAMRQGLPNTSILRQRGFHMRDKGSMSSTTPASSQRANSEAPGELTRTRSPSRAPSQARQIGKVSRSPSHDRASRAGSHFEGDERRPRAQEGAQVRPEPVKEIERLGRRSRSPSRMSSRRSSRRRDRDEPRDRRNGHHSHRSRRHRSRSDSRAHSVSPLADGDRRHPDRLKPISEGAESKAHGKGTVENGTRGDLASRIGNGHRSSRDVPHRRDEGRERDRDRGRERERERDRDRDRNKDRDRKDRHREKIRDSDRRDRARDSDRESRQTRDRERERDRDRDRDRDRQREKDHDDRDRERDRVRDRGRGHDRGSDRDLTRKRRRDRSESAAINNGSSAQPPQARRVKTNGDARDREQTRPMTAKSELEKDPYTLEREARNRERLLREQQNRGNTKSSSSKPSHRRDSRQERLVGGRRITYKYEDEL</sequence>
<feature type="compositionally biased region" description="Polar residues" evidence="2">
    <location>
        <begin position="605"/>
        <end position="616"/>
    </location>
</feature>
<feature type="domain" description="RING-type" evidence="3">
    <location>
        <begin position="28"/>
        <end position="63"/>
    </location>
</feature>
<dbReference type="GO" id="GO:0008270">
    <property type="term" value="F:zinc ion binding"/>
    <property type="evidence" value="ECO:0007669"/>
    <property type="project" value="UniProtKB-KW"/>
</dbReference>
<feature type="compositionally biased region" description="Gly residues" evidence="2">
    <location>
        <begin position="377"/>
        <end position="386"/>
    </location>
</feature>
<protein>
    <submittedName>
        <fullName evidence="4">Zinc finger RING-type domain-containing protein</fullName>
    </submittedName>
</protein>
<feature type="compositionally biased region" description="Low complexity" evidence="2">
    <location>
        <begin position="103"/>
        <end position="112"/>
    </location>
</feature>
<evidence type="ECO:0000256" key="2">
    <source>
        <dbReference type="SAM" id="MobiDB-lite"/>
    </source>
</evidence>
<feature type="compositionally biased region" description="Basic and acidic residues" evidence="2">
    <location>
        <begin position="762"/>
        <end position="875"/>
    </location>
</feature>
<dbReference type="CDD" id="cd16620">
    <property type="entry name" value="vRING-HC-C4C4_RBBP6"/>
    <property type="match status" value="1"/>
</dbReference>
<feature type="compositionally biased region" description="Basic and acidic residues" evidence="2">
    <location>
        <begin position="922"/>
        <end position="946"/>
    </location>
</feature>
<feature type="compositionally biased region" description="Basic and acidic residues" evidence="2">
    <location>
        <begin position="90"/>
        <end position="99"/>
    </location>
</feature>
<dbReference type="Proteomes" id="UP000631181">
    <property type="component" value="Unassembled WGS sequence"/>
</dbReference>
<comment type="caution">
    <text evidence="4">The sequence shown here is derived from an EMBL/GenBank/DDBJ whole genome shotgun (WGS) entry which is preliminary data.</text>
</comment>
<keyword evidence="1" id="KW-0863">Zinc-finger</keyword>
<feature type="compositionally biased region" description="Basic and acidic residues" evidence="2">
    <location>
        <begin position="427"/>
        <end position="444"/>
    </location>
</feature>
<feature type="compositionally biased region" description="Polar residues" evidence="2">
    <location>
        <begin position="887"/>
        <end position="897"/>
    </location>
</feature>
<feature type="compositionally biased region" description="Basic and acidic residues" evidence="2">
    <location>
        <begin position="655"/>
        <end position="664"/>
    </location>
</feature>
<organism evidence="4 5">
    <name type="scientific">Penicillium ucsense</name>
    <dbReference type="NCBI Taxonomy" id="2839758"/>
    <lineage>
        <taxon>Eukaryota</taxon>
        <taxon>Fungi</taxon>
        <taxon>Dikarya</taxon>
        <taxon>Ascomycota</taxon>
        <taxon>Pezizomycotina</taxon>
        <taxon>Eurotiomycetes</taxon>
        <taxon>Eurotiomycetidae</taxon>
        <taxon>Eurotiales</taxon>
        <taxon>Aspergillaceae</taxon>
        <taxon>Penicillium</taxon>
    </lineage>
</organism>
<feature type="region of interest" description="Disordered" evidence="2">
    <location>
        <begin position="191"/>
        <end position="237"/>
    </location>
</feature>
<feature type="compositionally biased region" description="Basic and acidic residues" evidence="2">
    <location>
        <begin position="460"/>
        <end position="472"/>
    </location>
</feature>
<evidence type="ECO:0000259" key="3">
    <source>
        <dbReference type="PROSITE" id="PS50089"/>
    </source>
</evidence>
<evidence type="ECO:0000256" key="1">
    <source>
        <dbReference type="PROSITE-ProRule" id="PRU00175"/>
    </source>
</evidence>
<feature type="compositionally biased region" description="Basic residues" evidence="2">
    <location>
        <begin position="691"/>
        <end position="704"/>
    </location>
</feature>
<feature type="compositionally biased region" description="Basic and acidic residues" evidence="2">
    <location>
        <begin position="625"/>
        <end position="646"/>
    </location>
</feature>
<feature type="compositionally biased region" description="Polar residues" evidence="2">
    <location>
        <begin position="114"/>
        <end position="141"/>
    </location>
</feature>